<evidence type="ECO:0000256" key="5">
    <source>
        <dbReference type="SAM" id="MobiDB-lite"/>
    </source>
</evidence>
<dbReference type="Gene3D" id="6.10.250.1170">
    <property type="match status" value="1"/>
</dbReference>
<reference evidence="7" key="1">
    <citation type="submission" date="2020-05" db="UniProtKB">
        <authorList>
            <consortium name="EnsemblMetazoa"/>
        </authorList>
    </citation>
    <scope>IDENTIFICATION</scope>
    <source>
        <strain evidence="7">Jacobina</strain>
    </source>
</reference>
<dbReference type="PROSITE" id="PS50102">
    <property type="entry name" value="RRM"/>
    <property type="match status" value="2"/>
</dbReference>
<evidence type="ECO:0000256" key="1">
    <source>
        <dbReference type="ARBA" id="ARBA00022737"/>
    </source>
</evidence>
<feature type="compositionally biased region" description="Basic and acidic residues" evidence="5">
    <location>
        <begin position="161"/>
        <end position="176"/>
    </location>
</feature>
<feature type="compositionally biased region" description="Gly residues" evidence="5">
    <location>
        <begin position="97"/>
        <end position="115"/>
    </location>
</feature>
<feature type="coiled-coil region" evidence="4">
    <location>
        <begin position="424"/>
        <end position="455"/>
    </location>
</feature>
<dbReference type="Proteomes" id="UP000092461">
    <property type="component" value="Unassembled WGS sequence"/>
</dbReference>
<dbReference type="GO" id="GO:0003723">
    <property type="term" value="F:RNA binding"/>
    <property type="evidence" value="ECO:0007669"/>
    <property type="project" value="UniProtKB-UniRule"/>
</dbReference>
<sequence length="584" mass="66632">MSFCKTDKKHIPHISHSRKIVSSISLSHARGTSTFNRGEKVLVLCVKFSVQDVRAKKSSRRKMSEAKVESETPLPQRAQNQGNPGNQAMKANNDGDGQMGGSQQMGGGGGGGPMGGKKPQQRNFQQGKNMRGGNRGFGGGGGGPRNQMNRQNRGNPQRNEGQMKNEPNRDGGDDRMQQQQRGPFQRPKNEDFGIQQRLKHLQGPMHDIPPLDQSEIKFCGRNRLYIGNLTNDVTEEELRQLFAPFGEIGEVFLNPEKNFAFIKVDYHANAERAKRELDGTMRKGKQMRIRFAPNGTILKVRNIAPFVSNELLYKSFEVFGQVERAVVIVDDRGKPSGEGIVEYSRKASAMTAMRLCSERCYFLTSSLRPVVLEMMEHVDDIDGYPEKSINKKMNDFGQARQVGPRFAEPGSFEHEYGTRWKQLYEMFKQKQDGLKRELAIEEDKLEAQMEYAQMRTREEVQMRQHQEDIQMRMMRQDDELRKRQQENTLFMQAQQLSSLLDQQERKNFDDRRGNFNNQGGPDMNQMNQMNDAIMDDHFNRQQSRFDDGGAKPGGVGGVNGGPRGNARPWDRRGDDNFPNKRRRF</sequence>
<feature type="compositionally biased region" description="Low complexity" evidence="5">
    <location>
        <begin position="145"/>
        <end position="160"/>
    </location>
</feature>
<keyword evidence="2 3" id="KW-0694">RNA-binding</keyword>
<protein>
    <recommendedName>
        <fullName evidence="6">RRM domain-containing protein</fullName>
    </recommendedName>
</protein>
<feature type="compositionally biased region" description="Gly residues" evidence="5">
    <location>
        <begin position="550"/>
        <end position="563"/>
    </location>
</feature>
<evidence type="ECO:0000256" key="4">
    <source>
        <dbReference type="SAM" id="Coils"/>
    </source>
</evidence>
<keyword evidence="4" id="KW-0175">Coiled coil</keyword>
<dbReference type="CDD" id="cd12332">
    <property type="entry name" value="RRM1_p54nrb_like"/>
    <property type="match status" value="1"/>
</dbReference>
<dbReference type="Pfam" id="PF00076">
    <property type="entry name" value="RRM_1"/>
    <property type="match status" value="2"/>
</dbReference>
<dbReference type="InterPro" id="IPR012975">
    <property type="entry name" value="NOPS"/>
</dbReference>
<dbReference type="VEuPathDB" id="VectorBase:LLOJ004474"/>
<keyword evidence="8" id="KW-1185">Reference proteome</keyword>
<dbReference type="FunFam" id="3.30.70.330:FF:000043">
    <property type="entry name" value="paraspeckle component 1 isoform X1"/>
    <property type="match status" value="1"/>
</dbReference>
<feature type="domain" description="RRM" evidence="6">
    <location>
        <begin position="222"/>
        <end position="294"/>
    </location>
</feature>
<name>A0A1B0CJ41_LUTLO</name>
<feature type="compositionally biased region" description="Polar residues" evidence="5">
    <location>
        <begin position="77"/>
        <end position="90"/>
    </location>
</feature>
<feature type="region of interest" description="Disordered" evidence="5">
    <location>
        <begin position="542"/>
        <end position="584"/>
    </location>
</feature>
<dbReference type="InterPro" id="IPR035979">
    <property type="entry name" value="RBD_domain_sf"/>
</dbReference>
<dbReference type="GO" id="GO:0005634">
    <property type="term" value="C:nucleus"/>
    <property type="evidence" value="ECO:0007669"/>
    <property type="project" value="UniProtKB-ARBA"/>
</dbReference>
<evidence type="ECO:0000256" key="2">
    <source>
        <dbReference type="ARBA" id="ARBA00022884"/>
    </source>
</evidence>
<organism evidence="7 8">
    <name type="scientific">Lutzomyia longipalpis</name>
    <name type="common">Sand fly</name>
    <dbReference type="NCBI Taxonomy" id="7200"/>
    <lineage>
        <taxon>Eukaryota</taxon>
        <taxon>Metazoa</taxon>
        <taxon>Ecdysozoa</taxon>
        <taxon>Arthropoda</taxon>
        <taxon>Hexapoda</taxon>
        <taxon>Insecta</taxon>
        <taxon>Pterygota</taxon>
        <taxon>Neoptera</taxon>
        <taxon>Endopterygota</taxon>
        <taxon>Diptera</taxon>
        <taxon>Nematocera</taxon>
        <taxon>Psychodoidea</taxon>
        <taxon>Psychodidae</taxon>
        <taxon>Lutzomyia</taxon>
        <taxon>Lutzomyia</taxon>
    </lineage>
</organism>
<dbReference type="VEuPathDB" id="VectorBase:LLONM1_002139"/>
<evidence type="ECO:0000259" key="6">
    <source>
        <dbReference type="PROSITE" id="PS50102"/>
    </source>
</evidence>
<dbReference type="AlphaFoldDB" id="A0A1B0CJ41"/>
<dbReference type="Gene3D" id="3.30.70.330">
    <property type="match status" value="2"/>
</dbReference>
<dbReference type="Pfam" id="PF08075">
    <property type="entry name" value="NOPS"/>
    <property type="match status" value="1"/>
</dbReference>
<dbReference type="FunFam" id="3.30.70.330:FF:000513">
    <property type="entry name" value="Splicing factor, proline-and glutamine-rich"/>
    <property type="match status" value="1"/>
</dbReference>
<feature type="region of interest" description="Disordered" evidence="5">
    <location>
        <begin position="56"/>
        <end position="190"/>
    </location>
</feature>
<evidence type="ECO:0000313" key="8">
    <source>
        <dbReference type="Proteomes" id="UP000092461"/>
    </source>
</evidence>
<feature type="compositionally biased region" description="Gly residues" evidence="5">
    <location>
        <begin position="133"/>
        <end position="144"/>
    </location>
</feature>
<dbReference type="InterPro" id="IPR000504">
    <property type="entry name" value="RRM_dom"/>
</dbReference>
<evidence type="ECO:0000313" key="7">
    <source>
        <dbReference type="EnsemblMetazoa" id="LLOJ004474-PA"/>
    </source>
</evidence>
<dbReference type="SUPFAM" id="SSF54928">
    <property type="entry name" value="RNA-binding domain, RBD"/>
    <property type="match status" value="1"/>
</dbReference>
<dbReference type="SMART" id="SM00360">
    <property type="entry name" value="RRM"/>
    <property type="match status" value="2"/>
</dbReference>
<accession>A0A1B0CJ41</accession>
<keyword evidence="1" id="KW-0677">Repeat</keyword>
<dbReference type="PANTHER" id="PTHR23189">
    <property type="entry name" value="RNA RECOGNITION MOTIF-CONTAINING"/>
    <property type="match status" value="1"/>
</dbReference>
<dbReference type="EnsemblMetazoa" id="LLOJ004474-RA">
    <property type="protein sequence ID" value="LLOJ004474-PA"/>
    <property type="gene ID" value="LLOJ004474"/>
</dbReference>
<dbReference type="EMBL" id="AJWK01014022">
    <property type="status" value="NOT_ANNOTATED_CDS"/>
    <property type="molecule type" value="Genomic_DNA"/>
</dbReference>
<evidence type="ECO:0000256" key="3">
    <source>
        <dbReference type="PROSITE-ProRule" id="PRU00176"/>
    </source>
</evidence>
<dbReference type="EMBL" id="AJWK01014021">
    <property type="status" value="NOT_ANNOTATED_CDS"/>
    <property type="molecule type" value="Genomic_DNA"/>
</dbReference>
<feature type="domain" description="RRM" evidence="6">
    <location>
        <begin position="296"/>
        <end position="377"/>
    </location>
</feature>
<proteinExistence type="predicted"/>
<dbReference type="InterPro" id="IPR012677">
    <property type="entry name" value="Nucleotide-bd_a/b_plait_sf"/>
</dbReference>
<dbReference type="CDD" id="cd12945">
    <property type="entry name" value="NOPS_NONA_like"/>
    <property type="match status" value="1"/>
</dbReference>
<feature type="compositionally biased region" description="Basic and acidic residues" evidence="5">
    <location>
        <begin position="568"/>
        <end position="578"/>
    </location>
</feature>